<evidence type="ECO:0000256" key="3">
    <source>
        <dbReference type="PROSITE-ProRule" id="PRU00221"/>
    </source>
</evidence>
<dbReference type="OrthoDB" id="5980302at2759"/>
<dbReference type="SMART" id="SM00320">
    <property type="entry name" value="WD40"/>
    <property type="match status" value="9"/>
</dbReference>
<evidence type="ECO:0000313" key="5">
    <source>
        <dbReference type="Proteomes" id="UP000000539"/>
    </source>
</evidence>
<dbReference type="Gene3D" id="2.130.10.10">
    <property type="entry name" value="YVTN repeat-like/Quinoprotein amine dehydrogenase"/>
    <property type="match status" value="3"/>
</dbReference>
<feature type="repeat" description="WD" evidence="3">
    <location>
        <begin position="156"/>
        <end position="197"/>
    </location>
</feature>
<dbReference type="PANTHER" id="PTHR44324:SF2">
    <property type="entry name" value="WD REPEAT-CONTAINING PROTEIN 64"/>
    <property type="match status" value="1"/>
</dbReference>
<dbReference type="InterPro" id="IPR051242">
    <property type="entry name" value="WD-EF-hand_domain"/>
</dbReference>
<dbReference type="PANTHER" id="PTHR44324">
    <property type="entry name" value="WD40 REPEAT DOMAIN 95"/>
    <property type="match status" value="1"/>
</dbReference>
<proteinExistence type="predicted"/>
<organism evidence="4 5">
    <name type="scientific">Gallus gallus</name>
    <name type="common">Chicken</name>
    <dbReference type="NCBI Taxonomy" id="9031"/>
    <lineage>
        <taxon>Eukaryota</taxon>
        <taxon>Metazoa</taxon>
        <taxon>Chordata</taxon>
        <taxon>Craniata</taxon>
        <taxon>Vertebrata</taxon>
        <taxon>Euteleostomi</taxon>
        <taxon>Archelosauria</taxon>
        <taxon>Archosauria</taxon>
        <taxon>Dinosauria</taxon>
        <taxon>Saurischia</taxon>
        <taxon>Theropoda</taxon>
        <taxon>Coelurosauria</taxon>
        <taxon>Aves</taxon>
        <taxon>Neognathae</taxon>
        <taxon>Galloanserae</taxon>
        <taxon>Galliformes</taxon>
        <taxon>Phasianidae</taxon>
        <taxon>Phasianinae</taxon>
        <taxon>Gallus</taxon>
    </lineage>
</organism>
<gene>
    <name evidence="4" type="primary">WDR64</name>
</gene>
<keyword evidence="1 3" id="KW-0853">WD repeat</keyword>
<dbReference type="InterPro" id="IPR019775">
    <property type="entry name" value="WD40_repeat_CS"/>
</dbReference>
<dbReference type="InterPro" id="IPR036322">
    <property type="entry name" value="WD40_repeat_dom_sf"/>
</dbReference>
<dbReference type="FunCoup" id="A0A8V0XU09">
    <property type="interactions" value="327"/>
</dbReference>
<evidence type="ECO:0000256" key="2">
    <source>
        <dbReference type="ARBA" id="ARBA00022737"/>
    </source>
</evidence>
<feature type="repeat" description="WD" evidence="3">
    <location>
        <begin position="289"/>
        <end position="330"/>
    </location>
</feature>
<accession>A0A8V0XU09</accession>
<dbReference type="InterPro" id="IPR020472">
    <property type="entry name" value="WD40_PAC1"/>
</dbReference>
<sequence length="847" mass="95423">MENSLLCVCTATMSDQLAEDNILMGDDKGYVNLLKVTSDHFGMKQCKGKKESQLQILDSKDFHIVKRKLHDDWVLKVKYISDLNCFGSCSSDSIHSFVLDDIKRLKDNLPVKEFSVPRGVNAFAYCGKAKVIVTGGHDKLLRLWHPYINTRPTGKLSGHQHSIVEIVTNEKDQHVISLSFAKIFIVWDLQTLSMLQVFQDQESPRGIETLAMVFDNACGTLITGSTVIDIYPLTHMIQDTKQVPKTHEKSINVLAYNRAFHQILTVCSESILKVWDLETGYQIYQIEDAHGLNTEVTCAAIEINGFYLATGACDGTVKIWDFGSGQEVKALPLTQDSKDEHCLLKLVYLKANKSQHVLLVLEQSGKMKIIQGNEIQRYLKVTWVLPEAVLFLQRNAVEFLSLNPGTSQKHEFFPDIQPPSETSSLSSDAEGFVPSVEMKCFDVLKVEGHSLITTGSENGAIILWDFESASVRYMYKINENSQASVPQASGVNAVLFLVHSASSSRKISTLTSTAVVSSDIDSDIDDVPEHKNRYFNQNKENARSDENNIQITAEDTLRYKHIQYSKTNAQLPRDVKRYTPILASAHENGCIYLWSIQGNLLKEILPFSKYHPVPLTAICTDISTKMLLAGSKEGHIMCWSIVSFLEDPQNSKNQIKEELCWMAHSAEVIDLFHEEQKNVVVTASVDGSVRLWQAMNGCYLGYFGQPRKFELSDSSRLILPCDVKGVPIIIKEESKHMEKKSMPDRDKWKSLTRSPSILKKDKRVDVIQDLKFFKALASPKLPRQPLESIESGSRVTGSVFGHLPIHKLEKSAEESILQNPQWNKPEMSTLTELTMEKELSEEQNQDK</sequence>
<dbReference type="PRINTS" id="PR00320">
    <property type="entry name" value="GPROTEINBRPT"/>
</dbReference>
<dbReference type="SUPFAM" id="SSF50978">
    <property type="entry name" value="WD40 repeat-like"/>
    <property type="match status" value="2"/>
</dbReference>
<reference evidence="4" key="1">
    <citation type="submission" date="2020-11" db="EMBL/GenBank/DDBJ databases">
        <title>Gallus gallus (Chicken) genome, bGalGal1, GRCg7b, maternal haplotype autosomes + Z &amp; W.</title>
        <authorList>
            <person name="Warren W."/>
            <person name="Formenti G."/>
            <person name="Fedrigo O."/>
            <person name="Haase B."/>
            <person name="Mountcastle J."/>
            <person name="Balacco J."/>
            <person name="Tracey A."/>
            <person name="Schneider V."/>
            <person name="Okimoto R."/>
            <person name="Cheng H."/>
            <person name="Hawken R."/>
            <person name="Howe K."/>
            <person name="Jarvis E.D."/>
        </authorList>
    </citation>
    <scope>NUCLEOTIDE SEQUENCE [LARGE SCALE GENOMIC DNA]</scope>
    <source>
        <strain evidence="4">Broiler</strain>
    </source>
</reference>
<dbReference type="PROSITE" id="PS50082">
    <property type="entry name" value="WD_REPEATS_2"/>
    <property type="match status" value="4"/>
</dbReference>
<keyword evidence="5" id="KW-1185">Reference proteome</keyword>
<dbReference type="InterPro" id="IPR015943">
    <property type="entry name" value="WD40/YVTN_repeat-like_dom_sf"/>
</dbReference>
<dbReference type="InterPro" id="IPR001680">
    <property type="entry name" value="WD40_rpt"/>
</dbReference>
<evidence type="ECO:0000256" key="1">
    <source>
        <dbReference type="ARBA" id="ARBA00022574"/>
    </source>
</evidence>
<reference evidence="4" key="3">
    <citation type="submission" date="2025-09" db="UniProtKB">
        <authorList>
            <consortium name="Ensembl"/>
        </authorList>
    </citation>
    <scope>IDENTIFICATION</scope>
    <source>
        <strain evidence="4">broiler</strain>
    </source>
</reference>
<dbReference type="Ensembl" id="ENSGALT00010020179.1">
    <property type="protein sequence ID" value="ENSGALP00010011727.1"/>
    <property type="gene ID" value="ENSGALG00010008442.1"/>
</dbReference>
<protein>
    <submittedName>
        <fullName evidence="4">WD repeat domain 64</fullName>
    </submittedName>
</protein>
<evidence type="ECO:0000313" key="4">
    <source>
        <dbReference type="Ensembl" id="ENSGALP00010011727.1"/>
    </source>
</evidence>
<feature type="repeat" description="WD" evidence="3">
    <location>
        <begin position="244"/>
        <end position="285"/>
    </location>
</feature>
<reference evidence="4" key="2">
    <citation type="submission" date="2025-08" db="UniProtKB">
        <authorList>
            <consortium name="Ensembl"/>
        </authorList>
    </citation>
    <scope>IDENTIFICATION</scope>
    <source>
        <strain evidence="4">broiler</strain>
    </source>
</reference>
<dbReference type="PROSITE" id="PS50294">
    <property type="entry name" value="WD_REPEATS_REGION"/>
    <property type="match status" value="2"/>
</dbReference>
<feature type="repeat" description="WD" evidence="3">
    <location>
        <begin position="661"/>
        <end position="693"/>
    </location>
</feature>
<dbReference type="AlphaFoldDB" id="A0A8V0XU09"/>
<dbReference type="GeneTree" id="ENSGT00940000160037"/>
<keyword evidence="2" id="KW-0677">Repeat</keyword>
<dbReference type="Pfam" id="PF00400">
    <property type="entry name" value="WD40"/>
    <property type="match status" value="3"/>
</dbReference>
<name>A0A8V0XU09_CHICK</name>
<dbReference type="Proteomes" id="UP000000539">
    <property type="component" value="Chromosome 3"/>
</dbReference>
<dbReference type="PROSITE" id="PS00678">
    <property type="entry name" value="WD_REPEATS_1"/>
    <property type="match status" value="1"/>
</dbReference>